<reference evidence="6" key="1">
    <citation type="journal article" date="2019" name="Int. J. Syst. Evol. Microbiol.">
        <title>The Global Catalogue of Microorganisms (GCM) 10K type strain sequencing project: providing services to taxonomists for standard genome sequencing and annotation.</title>
        <authorList>
            <consortium name="The Broad Institute Genomics Platform"/>
            <consortium name="The Broad Institute Genome Sequencing Center for Infectious Disease"/>
            <person name="Wu L."/>
            <person name="Ma J."/>
        </authorList>
    </citation>
    <scope>NUCLEOTIDE SEQUENCE [LARGE SCALE GENOMIC DNA]</scope>
    <source>
        <strain evidence="6">JCM 16956</strain>
    </source>
</reference>
<dbReference type="InterPro" id="IPR025751">
    <property type="entry name" value="RsbRD_N_dom"/>
</dbReference>
<feature type="region of interest" description="Disordered" evidence="2">
    <location>
        <begin position="238"/>
        <end position="285"/>
    </location>
</feature>
<dbReference type="InterPro" id="IPR001932">
    <property type="entry name" value="PPM-type_phosphatase-like_dom"/>
</dbReference>
<comment type="caution">
    <text evidence="5">The sequence shown here is derived from an EMBL/GenBank/DDBJ whole genome shotgun (WGS) entry which is preliminary data.</text>
</comment>
<keyword evidence="1" id="KW-0378">Hydrolase</keyword>
<sequence length="755" mass="80612">MDDREPSVVSDAPLPAHPVAGVLPLPDNALMRTAVDALLRRLAQGLRPRTEESVETLLRYTRGELPEAWGYDEIADLVAEETAGHVGAFLDLLEHGFDATDAVAPPESLELARRFARSGVPISTLLRGYRLGHVALLQLIQAEVLTLTDDPELVNAAALRLMEAGFGYVDRSSAHVVAAYQEERDRRLQRRLLLANEAGRRIGTTLDIDRTVQELTDVGTDDFADLVTVDLLASALDDEDAAPTSTPPPLRRVARRSVPDDDATELPVRTGRTHSYPADSEPARVLATGAPVLRRAGAPDAAGDASGGPSGDGVRSALLLPLVARGETLGLVQFFRTGSSASFEEDDLLLAQEIAARAAVSIDNARRYTHERSTALALQHSLLPRHAVDQSAAVTASRYLPSGTRAGVGGDWYDVIPLSGARVALVVGDVVGRGVRAAATMGRLRMAVRAFADIDLMPDELLTHLDDVVIRLQHEEGQEAGETSATCLYAVYDPVSRVCSLASAGHVLPAVATPPDGSGDTPGSRSVEFPEMPIGPPLGLGGLPFETAQFELAEGSLLALFTDGLIQSRTRDVDAARGVLRDVLAQGSGSPDEVCDRVIAALVPERAVDDIALLVARTKPLDPGHVATLDLPSDPAAVAGARRFASDTLTAWGLDALAFTTELIVSELVTNAIRYGRSPIQLRMIRQSTLTCEVSDSNSTAPHLRRARTYDEGGRGLLLVAQLAERWGTRHHREGKVIWAEQALRADDLLALSAI</sequence>
<dbReference type="Pfam" id="PF01590">
    <property type="entry name" value="GAF"/>
    <property type="match status" value="1"/>
</dbReference>
<dbReference type="Gene3D" id="3.30.450.40">
    <property type="match status" value="1"/>
</dbReference>
<evidence type="ECO:0000313" key="6">
    <source>
        <dbReference type="Proteomes" id="UP001501000"/>
    </source>
</evidence>
<dbReference type="Proteomes" id="UP001501000">
    <property type="component" value="Unassembled WGS sequence"/>
</dbReference>
<protein>
    <recommendedName>
        <fullName evidence="7">Phosphatase</fullName>
    </recommendedName>
</protein>
<evidence type="ECO:0000259" key="3">
    <source>
        <dbReference type="SMART" id="SM00065"/>
    </source>
</evidence>
<evidence type="ECO:0008006" key="7">
    <source>
        <dbReference type="Google" id="ProtNLM"/>
    </source>
</evidence>
<feature type="domain" description="PPM-type phosphatase" evidence="4">
    <location>
        <begin position="391"/>
        <end position="618"/>
    </location>
</feature>
<dbReference type="InterPro" id="IPR036457">
    <property type="entry name" value="PPM-type-like_dom_sf"/>
</dbReference>
<accession>A0ABP7L7J8</accession>
<dbReference type="Pfam" id="PF13581">
    <property type="entry name" value="HATPase_c_2"/>
    <property type="match status" value="1"/>
</dbReference>
<dbReference type="InterPro" id="IPR003018">
    <property type="entry name" value="GAF"/>
</dbReference>
<organism evidence="5 6">
    <name type="scientific">Streptomyces gulbargensis</name>
    <dbReference type="NCBI Taxonomy" id="364901"/>
    <lineage>
        <taxon>Bacteria</taxon>
        <taxon>Bacillati</taxon>
        <taxon>Actinomycetota</taxon>
        <taxon>Actinomycetes</taxon>
        <taxon>Kitasatosporales</taxon>
        <taxon>Streptomycetaceae</taxon>
        <taxon>Streptomyces</taxon>
    </lineage>
</organism>
<gene>
    <name evidence="5" type="ORF">GCM10022244_00520</name>
</gene>
<dbReference type="Pfam" id="PF07228">
    <property type="entry name" value="SpoIIE"/>
    <property type="match status" value="1"/>
</dbReference>
<dbReference type="SUPFAM" id="SSF81606">
    <property type="entry name" value="PP2C-like"/>
    <property type="match status" value="1"/>
</dbReference>
<dbReference type="SUPFAM" id="SSF55781">
    <property type="entry name" value="GAF domain-like"/>
    <property type="match status" value="1"/>
</dbReference>
<feature type="domain" description="GAF" evidence="3">
    <location>
        <begin position="190"/>
        <end position="372"/>
    </location>
</feature>
<dbReference type="Gene3D" id="3.30.565.10">
    <property type="entry name" value="Histidine kinase-like ATPase, C-terminal domain"/>
    <property type="match status" value="1"/>
</dbReference>
<evidence type="ECO:0000256" key="2">
    <source>
        <dbReference type="SAM" id="MobiDB-lite"/>
    </source>
</evidence>
<dbReference type="CDD" id="cd16936">
    <property type="entry name" value="HATPase_RsbW-like"/>
    <property type="match status" value="1"/>
</dbReference>
<dbReference type="PANTHER" id="PTHR43156">
    <property type="entry name" value="STAGE II SPORULATION PROTEIN E-RELATED"/>
    <property type="match status" value="1"/>
</dbReference>
<evidence type="ECO:0000313" key="5">
    <source>
        <dbReference type="EMBL" id="GAA3894592.1"/>
    </source>
</evidence>
<dbReference type="Pfam" id="PF14361">
    <property type="entry name" value="RsbRD_N"/>
    <property type="match status" value="1"/>
</dbReference>
<dbReference type="InterPro" id="IPR029016">
    <property type="entry name" value="GAF-like_dom_sf"/>
</dbReference>
<proteinExistence type="predicted"/>
<dbReference type="InterPro" id="IPR003594">
    <property type="entry name" value="HATPase_dom"/>
</dbReference>
<evidence type="ECO:0000256" key="1">
    <source>
        <dbReference type="ARBA" id="ARBA00022801"/>
    </source>
</evidence>
<keyword evidence="6" id="KW-1185">Reference proteome</keyword>
<evidence type="ECO:0000259" key="4">
    <source>
        <dbReference type="SMART" id="SM00331"/>
    </source>
</evidence>
<dbReference type="InterPro" id="IPR052016">
    <property type="entry name" value="Bact_Sigma-Reg"/>
</dbReference>
<name>A0ABP7L7J8_9ACTN</name>
<dbReference type="PANTHER" id="PTHR43156:SF2">
    <property type="entry name" value="STAGE II SPORULATION PROTEIN E"/>
    <property type="match status" value="1"/>
</dbReference>
<dbReference type="SUPFAM" id="SSF55874">
    <property type="entry name" value="ATPase domain of HSP90 chaperone/DNA topoisomerase II/histidine kinase"/>
    <property type="match status" value="1"/>
</dbReference>
<dbReference type="SMART" id="SM00331">
    <property type="entry name" value="PP2C_SIG"/>
    <property type="match status" value="1"/>
</dbReference>
<dbReference type="Gene3D" id="3.60.40.10">
    <property type="entry name" value="PPM-type phosphatase domain"/>
    <property type="match status" value="1"/>
</dbReference>
<dbReference type="InterPro" id="IPR036890">
    <property type="entry name" value="HATPase_C_sf"/>
</dbReference>
<dbReference type="EMBL" id="BAABAJ010000001">
    <property type="protein sequence ID" value="GAA3894592.1"/>
    <property type="molecule type" value="Genomic_DNA"/>
</dbReference>
<dbReference type="SMART" id="SM00065">
    <property type="entry name" value="GAF"/>
    <property type="match status" value="1"/>
</dbReference>